<feature type="chain" id="PRO_5046490436" description="1-phosphatidylinositol phosphodiesterase" evidence="6">
    <location>
        <begin position="29"/>
        <end position="479"/>
    </location>
</feature>
<evidence type="ECO:0000256" key="3">
    <source>
        <dbReference type="ARBA" id="ARBA00019758"/>
    </source>
</evidence>
<evidence type="ECO:0000256" key="5">
    <source>
        <dbReference type="ARBA" id="ARBA00030782"/>
    </source>
</evidence>
<keyword evidence="10" id="KW-1185">Reference proteome</keyword>
<dbReference type="InterPro" id="IPR000909">
    <property type="entry name" value="PLipase_C_PInositol-sp_X_dom"/>
</dbReference>
<dbReference type="InterPro" id="IPR017946">
    <property type="entry name" value="PLC-like_Pdiesterase_TIM-brl"/>
</dbReference>
<feature type="domain" description="Phosphatidylinositol-specific phospholipase C X" evidence="7">
    <location>
        <begin position="51"/>
        <end position="193"/>
    </location>
</feature>
<evidence type="ECO:0000256" key="2">
    <source>
        <dbReference type="ARBA" id="ARBA00012581"/>
    </source>
</evidence>
<evidence type="ECO:0000256" key="4">
    <source>
        <dbReference type="ARBA" id="ARBA00030474"/>
    </source>
</evidence>
<evidence type="ECO:0000313" key="10">
    <source>
        <dbReference type="Proteomes" id="UP000680514"/>
    </source>
</evidence>
<dbReference type="Pfam" id="PF26146">
    <property type="entry name" value="PI-PLC_X"/>
    <property type="match status" value="1"/>
</dbReference>
<keyword evidence="6" id="KW-0732">Signal</keyword>
<dbReference type="SMART" id="SM00458">
    <property type="entry name" value="RICIN"/>
    <property type="match status" value="1"/>
</dbReference>
<dbReference type="PROSITE" id="PS50007">
    <property type="entry name" value="PIPLC_X_DOMAIN"/>
    <property type="match status" value="1"/>
</dbReference>
<evidence type="ECO:0000313" key="9">
    <source>
        <dbReference type="EMBL" id="BCT94248.1"/>
    </source>
</evidence>
<feature type="domain" description="Ricin B lectin" evidence="8">
    <location>
        <begin position="353"/>
        <end position="477"/>
    </location>
</feature>
<accession>A0ABM7Q9V3</accession>
<organism evidence="9 10">
    <name type="scientific">Lysobacter helvus</name>
    <dbReference type="NCBI Taxonomy" id="2675059"/>
    <lineage>
        <taxon>Bacteria</taxon>
        <taxon>Pseudomonadati</taxon>
        <taxon>Pseudomonadota</taxon>
        <taxon>Gammaproteobacteria</taxon>
        <taxon>Lysobacterales</taxon>
        <taxon>Lysobacteraceae</taxon>
        <taxon>Lysobacter</taxon>
    </lineage>
</organism>
<dbReference type="SMART" id="SM00148">
    <property type="entry name" value="PLCXc"/>
    <property type="match status" value="1"/>
</dbReference>
<dbReference type="Proteomes" id="UP000680514">
    <property type="component" value="Chromosome"/>
</dbReference>
<proteinExistence type="predicted"/>
<dbReference type="Pfam" id="PF00652">
    <property type="entry name" value="Ricin_B_lectin"/>
    <property type="match status" value="1"/>
</dbReference>
<dbReference type="EMBL" id="AP024546">
    <property type="protein sequence ID" value="BCT94248.1"/>
    <property type="molecule type" value="Genomic_DNA"/>
</dbReference>
<dbReference type="InterPro" id="IPR035992">
    <property type="entry name" value="Ricin_B-like_lectins"/>
</dbReference>
<dbReference type="RefSeq" id="WP_213435126.1">
    <property type="nucleotide sequence ID" value="NZ_AP024546.1"/>
</dbReference>
<protein>
    <recommendedName>
        <fullName evidence="3">1-phosphatidylinositol phosphodiesterase</fullName>
        <ecNumber evidence="2">4.6.1.13</ecNumber>
    </recommendedName>
    <alternativeName>
        <fullName evidence="4">Phosphatidylinositol diacylglycerol-lyase</fullName>
    </alternativeName>
    <alternativeName>
        <fullName evidence="5">Phosphatidylinositol-specific phospholipase C</fullName>
    </alternativeName>
</protein>
<evidence type="ECO:0000259" key="7">
    <source>
        <dbReference type="SMART" id="SM00148"/>
    </source>
</evidence>
<reference evidence="9 10" key="1">
    <citation type="submission" date="2021-03" db="EMBL/GenBank/DDBJ databases">
        <title>Complete Genome Sequences of Two Lysobacter Strains Isolated from Sea Water (Lysobacter caseinilyticus) and Soil (Lysobacter helvus) in South Korea.</title>
        <authorList>
            <person name="Watanabe Y."/>
            <person name="Arakawa K."/>
        </authorList>
    </citation>
    <scope>NUCLEOTIDE SEQUENCE [LARGE SCALE GENOMIC DNA]</scope>
    <source>
        <strain evidence="9 10">D10</strain>
    </source>
</reference>
<comment type="catalytic activity">
    <reaction evidence="1">
        <text>a 1,2-diacyl-sn-glycero-3-phospho-(1D-myo-inositol) = 1D-myo-inositol 1,2-cyclic phosphate + a 1,2-diacyl-sn-glycerol</text>
        <dbReference type="Rhea" id="RHEA:17093"/>
        <dbReference type="ChEBI" id="CHEBI:17815"/>
        <dbReference type="ChEBI" id="CHEBI:57880"/>
        <dbReference type="ChEBI" id="CHEBI:58484"/>
        <dbReference type="EC" id="4.6.1.13"/>
    </reaction>
</comment>
<dbReference type="PANTHER" id="PTHR13593:SF113">
    <property type="entry name" value="SI:DKEY-266F7.9"/>
    <property type="match status" value="1"/>
</dbReference>
<feature type="signal peptide" evidence="6">
    <location>
        <begin position="1"/>
        <end position="28"/>
    </location>
</feature>
<dbReference type="InterPro" id="IPR000772">
    <property type="entry name" value="Ricin_B_lectin"/>
</dbReference>
<name>A0ABM7Q9V3_9GAMM</name>
<evidence type="ECO:0000259" key="8">
    <source>
        <dbReference type="SMART" id="SM00458"/>
    </source>
</evidence>
<dbReference type="CDD" id="cd08586">
    <property type="entry name" value="PI-PLCc_BcPLC_like"/>
    <property type="match status" value="1"/>
</dbReference>
<evidence type="ECO:0000256" key="1">
    <source>
        <dbReference type="ARBA" id="ARBA00001316"/>
    </source>
</evidence>
<dbReference type="PANTHER" id="PTHR13593">
    <property type="match status" value="1"/>
</dbReference>
<dbReference type="SUPFAM" id="SSF51695">
    <property type="entry name" value="PLC-like phosphodiesterases"/>
    <property type="match status" value="1"/>
</dbReference>
<evidence type="ECO:0000256" key="6">
    <source>
        <dbReference type="SAM" id="SignalP"/>
    </source>
</evidence>
<sequence length="479" mass="53911">MFRLSMRHAGAALALSCLACLPVGQAAAHWDNAYYHDYDDLPLQSRWMATLDDKTPLSMITLPGTHGSAARHGGWIVENQTLTIPQQLNAGIRFLDLRTRHYRNNLYLHHGAFYQHQKLDDALNAVVRFLRENPTETVLVRVKDDEHTAAGNTRSFRETIYNYYFNYKHHFAIGAKENAPLGSLRGKMVMLRNYTVTDRDPFEGIGFREHLERQDAFHLRTNWDLYGKWEKVKAHINHANHFNTNGQAVTPFINFLSGSGGAFPYFVASGHSDPRTGAPALVTGKATPFFNDWPDFPRGACLLWFCTIYFEGTNTLTKHYLNNNAHIQYAGIVAADFPGSGLIHSVVQVNRTNRLMVSANNGQCLDIEGGVRNGGNLITWPCHGGANQRFTFRHGRILVGGLCLQVEGFPFVRQGAHVRARPCSPYVEQQWGVANDGTIRSMLSGAHRCLDLIVEDRNRVGLWGCHAPSPDQQFRTRVR</sequence>
<dbReference type="Gene3D" id="3.20.20.190">
    <property type="entry name" value="Phosphatidylinositol (PI) phosphodiesterase"/>
    <property type="match status" value="1"/>
</dbReference>
<dbReference type="InterPro" id="IPR051057">
    <property type="entry name" value="PI-PLC_domain"/>
</dbReference>
<dbReference type="PROSITE" id="PS50231">
    <property type="entry name" value="RICIN_B_LECTIN"/>
    <property type="match status" value="1"/>
</dbReference>
<dbReference type="EC" id="4.6.1.13" evidence="2"/>
<dbReference type="SUPFAM" id="SSF50370">
    <property type="entry name" value="Ricin B-like lectins"/>
    <property type="match status" value="1"/>
</dbReference>
<dbReference type="Gene3D" id="2.80.10.50">
    <property type="match status" value="2"/>
</dbReference>
<gene>
    <name evidence="9" type="ORF">LYSHEL_01190</name>
</gene>